<organism evidence="4">
    <name type="scientific">Gongylonema pulchrum</name>
    <dbReference type="NCBI Taxonomy" id="637853"/>
    <lineage>
        <taxon>Eukaryota</taxon>
        <taxon>Metazoa</taxon>
        <taxon>Ecdysozoa</taxon>
        <taxon>Nematoda</taxon>
        <taxon>Chromadorea</taxon>
        <taxon>Rhabditida</taxon>
        <taxon>Spirurina</taxon>
        <taxon>Spiruromorpha</taxon>
        <taxon>Spiruroidea</taxon>
        <taxon>Gongylonematidae</taxon>
        <taxon>Gongylonema</taxon>
    </lineage>
</organism>
<reference evidence="4" key="1">
    <citation type="submission" date="2016-06" db="UniProtKB">
        <authorList>
            <consortium name="WormBaseParasite"/>
        </authorList>
    </citation>
    <scope>IDENTIFICATION</scope>
</reference>
<dbReference type="WBParaSite" id="GPUH_0000810801-mRNA-1">
    <property type="protein sequence ID" value="GPUH_0000810801-mRNA-1"/>
    <property type="gene ID" value="GPUH_0000810801"/>
</dbReference>
<evidence type="ECO:0000313" key="3">
    <source>
        <dbReference type="Proteomes" id="UP000271098"/>
    </source>
</evidence>
<feature type="region of interest" description="Disordered" evidence="1">
    <location>
        <begin position="1"/>
        <end position="72"/>
    </location>
</feature>
<gene>
    <name evidence="2" type="ORF">GPUH_LOCUS8097</name>
</gene>
<evidence type="ECO:0000313" key="2">
    <source>
        <dbReference type="EMBL" id="VDK60790.1"/>
    </source>
</evidence>
<feature type="compositionally biased region" description="Basic and acidic residues" evidence="1">
    <location>
        <begin position="7"/>
        <end position="32"/>
    </location>
</feature>
<dbReference type="Proteomes" id="UP000271098">
    <property type="component" value="Unassembled WGS sequence"/>
</dbReference>
<accession>A0A183DHA8</accession>
<evidence type="ECO:0000313" key="4">
    <source>
        <dbReference type="WBParaSite" id="GPUH_0000810801-mRNA-1"/>
    </source>
</evidence>
<protein>
    <submittedName>
        <fullName evidence="2 4">Uncharacterized protein</fullName>
    </submittedName>
</protein>
<name>A0A183DHA8_9BILA</name>
<dbReference type="EMBL" id="UYRT01022724">
    <property type="protein sequence ID" value="VDK60790.1"/>
    <property type="molecule type" value="Genomic_DNA"/>
</dbReference>
<sequence length="127" mass="13907">MTEDLIDDRKIRNDEDDVAPCRKEESRLERMVNETSPTPSVSFAGGCGSSSSRRKNALPQRQPVGVDDEEGTPQIEQNEMVGEETVANEALEQQIETTAASEAPKNVLAASLATSINPQVRPLFICY</sequence>
<evidence type="ECO:0000256" key="1">
    <source>
        <dbReference type="SAM" id="MobiDB-lite"/>
    </source>
</evidence>
<keyword evidence="3" id="KW-1185">Reference proteome</keyword>
<dbReference type="AlphaFoldDB" id="A0A183DHA8"/>
<proteinExistence type="predicted"/>
<reference evidence="2 3" key="2">
    <citation type="submission" date="2018-11" db="EMBL/GenBank/DDBJ databases">
        <authorList>
            <consortium name="Pathogen Informatics"/>
        </authorList>
    </citation>
    <scope>NUCLEOTIDE SEQUENCE [LARGE SCALE GENOMIC DNA]</scope>
</reference>